<sequence length="864" mass="95448">MEMDTSMEDLFSDLEKSAHPTTDQDDRKTKTDSFYFTVVALDERLDVTVCRSDQYENALTYEIQLGDTGSDNPPIELIVAQNPAHAQSGAKWPIVFPCVLCNVLDRSAPSHDNKTVAVFTVPARLMLACWPNQAESLPKRIWLLGLANGWLYVLGRPASEGSHSRAVQCAPLCALPVSGSVVHWNLLEDPIMNASDTVLSGPRPISTVLFAFHASGSGLALWVPNSVNQDPDSDLLRATEIIPPPAPTPIRYTQVHGSWVHLTTESGHVLSLHCSITQVNSMPQTVDIICQPANFPRLPSAFRLPAPGQPSSDLDLLPRWRCFSLTEFVRLADGHLGAVQEGGRTAKRLVDLLCGPEMPEPSSRNMVHEMTTRTDKAEMQADLFLTHSHYEAYLNLLRLAGCPDGLARPVLKNEKPAKPLSLEHVISIVARWNAPKKTNQLADWCLVLDLLLQKPDDPPTTLPLDVDQWESLSSDQKAWILLNSYESNPLCLFDRDLLDLVLCVCPVYESGTEDGVMVDGPTRWSSVEPWFTTSTSNVDLPNLSSRSQSTGFCVRQIVLPLEQLTELHLLQLNQCAQIASLVGLRVFVQLSVRPPHIPAAVISRADCSQRYRIIAPSASVTMGSILLDCVHWLCPIEYAPLALRPRIIASSDWTVESVPQLAIRLDSSDQLRSLLLYIFKPFADTDGHLSGPLTSLSAMMTCEGRGKTRLLFLPTGQLLAIEWWHNTEPVQVNGNVPQSTGSGGSAHIRLISSCVQTLWCVGKSVRRILHTVGLSFASETTVQCERRPTVEDLRSEHQQLKILTAELKTIQTKLTERSASVGNVTGDRDGDIRDNSDQLDELVARLLFLYSCTRNTRASLMFST</sequence>
<accession>A0A4E0RK61</accession>
<evidence type="ECO:0000313" key="2">
    <source>
        <dbReference type="EMBL" id="THD28145.1"/>
    </source>
</evidence>
<feature type="compositionally biased region" description="Basic and acidic residues" evidence="1">
    <location>
        <begin position="13"/>
        <end position="28"/>
    </location>
</feature>
<dbReference type="AlphaFoldDB" id="A0A4E0RK61"/>
<reference evidence="2" key="1">
    <citation type="submission" date="2019-03" db="EMBL/GenBank/DDBJ databases">
        <title>Improved annotation for the trematode Fasciola hepatica.</title>
        <authorList>
            <person name="Choi Y.-J."/>
            <person name="Martin J."/>
            <person name="Mitreva M."/>
        </authorList>
    </citation>
    <scope>NUCLEOTIDE SEQUENCE [LARGE SCALE GENOMIC DNA]</scope>
</reference>
<dbReference type="Proteomes" id="UP000230066">
    <property type="component" value="Unassembled WGS sequence"/>
</dbReference>
<name>A0A4E0RK61_FASHE</name>
<protein>
    <submittedName>
        <fullName evidence="2">Uncharacterized protein</fullName>
    </submittedName>
</protein>
<feature type="compositionally biased region" description="Acidic residues" evidence="1">
    <location>
        <begin position="1"/>
        <end position="12"/>
    </location>
</feature>
<organism evidence="2 3">
    <name type="scientific">Fasciola hepatica</name>
    <name type="common">Liver fluke</name>
    <dbReference type="NCBI Taxonomy" id="6192"/>
    <lineage>
        <taxon>Eukaryota</taxon>
        <taxon>Metazoa</taxon>
        <taxon>Spiralia</taxon>
        <taxon>Lophotrochozoa</taxon>
        <taxon>Platyhelminthes</taxon>
        <taxon>Trematoda</taxon>
        <taxon>Digenea</taxon>
        <taxon>Plagiorchiida</taxon>
        <taxon>Echinostomata</taxon>
        <taxon>Echinostomatoidea</taxon>
        <taxon>Fasciolidae</taxon>
        <taxon>Fasciola</taxon>
    </lineage>
</organism>
<gene>
    <name evidence="2" type="ORF">D915_001028</name>
</gene>
<comment type="caution">
    <text evidence="2">The sequence shown here is derived from an EMBL/GenBank/DDBJ whole genome shotgun (WGS) entry which is preliminary data.</text>
</comment>
<dbReference type="EMBL" id="JXXN02000225">
    <property type="protein sequence ID" value="THD28145.1"/>
    <property type="molecule type" value="Genomic_DNA"/>
</dbReference>
<keyword evidence="3" id="KW-1185">Reference proteome</keyword>
<evidence type="ECO:0000313" key="3">
    <source>
        <dbReference type="Proteomes" id="UP000230066"/>
    </source>
</evidence>
<proteinExistence type="predicted"/>
<feature type="region of interest" description="Disordered" evidence="1">
    <location>
        <begin position="1"/>
        <end position="28"/>
    </location>
</feature>
<evidence type="ECO:0000256" key="1">
    <source>
        <dbReference type="SAM" id="MobiDB-lite"/>
    </source>
</evidence>